<dbReference type="Pfam" id="PF13469">
    <property type="entry name" value="Sulfotransfer_3"/>
    <property type="match status" value="1"/>
</dbReference>
<reference evidence="1" key="1">
    <citation type="submission" date="2016-03" db="EMBL/GenBank/DDBJ databases">
        <authorList>
            <person name="Ploux O."/>
        </authorList>
    </citation>
    <scope>NUCLEOTIDE SEQUENCE</scope>
    <source>
        <strain evidence="1">UC10</strain>
    </source>
</reference>
<evidence type="ECO:0000313" key="1">
    <source>
        <dbReference type="EMBL" id="SBS72525.1"/>
    </source>
</evidence>
<dbReference type="AlphaFoldDB" id="A0A1Y5P1I0"/>
<dbReference type="PANTHER" id="PTHR36451:SF1">
    <property type="entry name" value="OMEGA-HYDROXY-BETA-DIHYDROMENAQUINONE-9 SULFOTRANSFERASE STF3"/>
    <property type="match status" value="1"/>
</dbReference>
<dbReference type="Gene3D" id="3.40.50.300">
    <property type="entry name" value="P-loop containing nucleotide triphosphate hydrolases"/>
    <property type="match status" value="1"/>
</dbReference>
<sequence>MADIAIETPPRPLPIRAMNLAYRGARRIGRHPLTLRKSALMDRGSRGAGGLTDFGDPRFEAGLDRLIASLEDEDRLNGFGRVLAGAHLSNLLRQRLLLTEHVRQHPEIREERIERPIFIIGAPRTGTTVTHHLLSQDDGFRYPLTWECDELHPPLDPATMGHDPRIKRSEKQIRRGMAMAPNLDAAHPVGAWEAQECALLHAYAFHSDTFHVMFNCQGYARWLTEQDLRWVYEEQKLLLQFMQSGGLRPTTSWLLKTPPHMENIHNILAVFPDARFVTTYREPTEIVASGCSLAGTVFHMAVDNPDWHDHGRFMRWRTTRMLARNVELRCQYPDLADRFVDFPMHAMVTDPLSCVTEIYTRFGIELTEHNRAKMSRFVDERGMARRKPHIYHADDYGLDIDELWPELQFYRDFYGIEDSRP</sequence>
<dbReference type="PANTHER" id="PTHR36451">
    <property type="entry name" value="PAPS-DEPENDENT SULFOTRANSFERASE STF3"/>
    <property type="match status" value="1"/>
</dbReference>
<name>A0A1Y5P1I0_9MYCO</name>
<evidence type="ECO:0008006" key="2">
    <source>
        <dbReference type="Google" id="ProtNLM"/>
    </source>
</evidence>
<dbReference type="SUPFAM" id="SSF52540">
    <property type="entry name" value="P-loop containing nucleoside triphosphate hydrolases"/>
    <property type="match status" value="1"/>
</dbReference>
<organism evidence="1">
    <name type="scientific">uncultured Mycobacterium sp</name>
    <dbReference type="NCBI Taxonomy" id="171292"/>
    <lineage>
        <taxon>Bacteria</taxon>
        <taxon>Bacillati</taxon>
        <taxon>Actinomycetota</taxon>
        <taxon>Actinomycetes</taxon>
        <taxon>Mycobacteriales</taxon>
        <taxon>Mycobacteriaceae</taxon>
        <taxon>Mycobacterium</taxon>
        <taxon>environmental samples</taxon>
    </lineage>
</organism>
<accession>A0A1Y5P1I0</accession>
<proteinExistence type="predicted"/>
<dbReference type="InterPro" id="IPR027417">
    <property type="entry name" value="P-loop_NTPase"/>
</dbReference>
<dbReference type="EMBL" id="FLQS01000006">
    <property type="protein sequence ID" value="SBS72525.1"/>
    <property type="molecule type" value="Genomic_DNA"/>
</dbReference>
<gene>
    <name evidence="1" type="ORF">MHPYR_140038</name>
</gene>
<protein>
    <recommendedName>
        <fullName evidence="2">Sulfotransferase</fullName>
    </recommendedName>
</protein>
<dbReference type="InterPro" id="IPR052736">
    <property type="entry name" value="Stf3_sulfotransferase"/>
</dbReference>